<dbReference type="NCBIfam" id="NF006622">
    <property type="entry name" value="PRK09190.1"/>
    <property type="match status" value="1"/>
</dbReference>
<accession>A0A7W9ZEB1</accession>
<dbReference type="Gene3D" id="3.30.1230.10">
    <property type="entry name" value="YlxR-like"/>
    <property type="match status" value="1"/>
</dbReference>
<comment type="caution">
    <text evidence="3">The sequence shown here is derived from an EMBL/GenBank/DDBJ whole genome shotgun (WGS) entry which is preliminary data.</text>
</comment>
<dbReference type="SUPFAM" id="SSF55315">
    <property type="entry name" value="L30e-like"/>
    <property type="match status" value="1"/>
</dbReference>
<dbReference type="PANTHER" id="PTHR34215:SF1">
    <property type="entry name" value="YLXR DOMAIN-CONTAINING PROTEIN"/>
    <property type="match status" value="1"/>
</dbReference>
<reference evidence="3 4" key="1">
    <citation type="submission" date="2020-08" db="EMBL/GenBank/DDBJ databases">
        <title>Genomic Encyclopedia of Type Strains, Phase IV (KMG-IV): sequencing the most valuable type-strain genomes for metagenomic binning, comparative biology and taxonomic classification.</title>
        <authorList>
            <person name="Goeker M."/>
        </authorList>
    </citation>
    <scope>NUCLEOTIDE SEQUENCE [LARGE SCALE GENOMIC DNA]</scope>
    <source>
        <strain evidence="3 4">DSM 11590</strain>
    </source>
</reference>
<dbReference type="Pfam" id="PF04296">
    <property type="entry name" value="YlxR"/>
    <property type="match status" value="1"/>
</dbReference>
<dbReference type="InterPro" id="IPR007393">
    <property type="entry name" value="YlxR_dom"/>
</dbReference>
<keyword evidence="4" id="KW-1185">Reference proteome</keyword>
<evidence type="ECO:0000259" key="2">
    <source>
        <dbReference type="Pfam" id="PF04296"/>
    </source>
</evidence>
<dbReference type="RefSeq" id="WP_184262566.1">
    <property type="nucleotide sequence ID" value="NZ_JACIIX010000003.1"/>
</dbReference>
<dbReference type="Gene3D" id="3.30.1330.30">
    <property type="match status" value="1"/>
</dbReference>
<feature type="region of interest" description="Disordered" evidence="1">
    <location>
        <begin position="266"/>
        <end position="294"/>
    </location>
</feature>
<proteinExistence type="predicted"/>
<gene>
    <name evidence="3" type="ORF">FHS48_001329</name>
</gene>
<dbReference type="SUPFAM" id="SSF64376">
    <property type="entry name" value="YlxR-like"/>
    <property type="match status" value="1"/>
</dbReference>
<feature type="compositionally biased region" description="Basic and acidic residues" evidence="1">
    <location>
        <begin position="53"/>
        <end position="63"/>
    </location>
</feature>
<name>A0A7W9ZEB1_NOVIT</name>
<organism evidence="3 4">
    <name type="scientific">Novispirillum itersonii</name>
    <name type="common">Aquaspirillum itersonii</name>
    <dbReference type="NCBI Taxonomy" id="189"/>
    <lineage>
        <taxon>Bacteria</taxon>
        <taxon>Pseudomonadati</taxon>
        <taxon>Pseudomonadota</taxon>
        <taxon>Alphaproteobacteria</taxon>
        <taxon>Rhodospirillales</taxon>
        <taxon>Novispirillaceae</taxon>
        <taxon>Novispirillum</taxon>
    </lineage>
</organism>
<feature type="compositionally biased region" description="Basic residues" evidence="1">
    <location>
        <begin position="30"/>
        <end position="39"/>
    </location>
</feature>
<dbReference type="Proteomes" id="UP000544872">
    <property type="component" value="Unassembled WGS sequence"/>
</dbReference>
<dbReference type="AlphaFoldDB" id="A0A7W9ZEB1"/>
<dbReference type="InterPro" id="IPR035931">
    <property type="entry name" value="YlxR-like_sf"/>
</dbReference>
<dbReference type="EMBL" id="JACIIX010000003">
    <property type="protein sequence ID" value="MBB6209921.1"/>
    <property type="molecule type" value="Genomic_DNA"/>
</dbReference>
<dbReference type="CDD" id="cd00279">
    <property type="entry name" value="YlxR"/>
    <property type="match status" value="1"/>
</dbReference>
<evidence type="ECO:0000313" key="3">
    <source>
        <dbReference type="EMBL" id="MBB6209921.1"/>
    </source>
</evidence>
<feature type="region of interest" description="Disordered" evidence="1">
    <location>
        <begin position="1"/>
        <end position="63"/>
    </location>
</feature>
<sequence>MTGSGADTPAPAVPPQADESAAGAAALPGKGRKKGHRKGGAAADGKGRSAGGPEKRDQQDGPLRRCIVSGAVLPKDWLIRFVLGPDGTVVPDLDGKLPGRGLWLSARRDMIETAVRKRAFSKAARCQTVVDPGLDGLVEGLLRQRCLNLLGFARRAGTVVAGFDKVAAAARTGQVRILVEAAEGADDGRRKVMAAAAQAAREGRRLPAVIELFTGAELAAVLGREHVVHVAVTHGKPDQRALADRFAAECERLAVYVGQKDLPVTAAPVEAGAGDGEDPERRGTEPEVAPDSGE</sequence>
<evidence type="ECO:0000256" key="1">
    <source>
        <dbReference type="SAM" id="MobiDB-lite"/>
    </source>
</evidence>
<protein>
    <recommendedName>
        <fullName evidence="2">YlxR domain-containing protein</fullName>
    </recommendedName>
</protein>
<dbReference type="PANTHER" id="PTHR34215">
    <property type="entry name" value="BLL0784 PROTEIN"/>
    <property type="match status" value="1"/>
</dbReference>
<evidence type="ECO:0000313" key="4">
    <source>
        <dbReference type="Proteomes" id="UP000544872"/>
    </source>
</evidence>
<dbReference type="InterPro" id="IPR037465">
    <property type="entry name" value="YlxR"/>
</dbReference>
<feature type="domain" description="YlxR" evidence="2">
    <location>
        <begin position="64"/>
        <end position="128"/>
    </location>
</feature>
<dbReference type="InterPro" id="IPR029064">
    <property type="entry name" value="Ribosomal_eL30-like_sf"/>
</dbReference>